<feature type="domain" description="Reverse transcriptase" evidence="1">
    <location>
        <begin position="202"/>
        <end position="472"/>
    </location>
</feature>
<accession>A0A803P6D6</accession>
<dbReference type="Pfam" id="PF13966">
    <property type="entry name" value="zf-RVT"/>
    <property type="match status" value="1"/>
</dbReference>
<dbReference type="InterPro" id="IPR000477">
    <property type="entry name" value="RT_dom"/>
</dbReference>
<organism evidence="2 3">
    <name type="scientific">Cannabis sativa</name>
    <name type="common">Hemp</name>
    <name type="synonym">Marijuana</name>
    <dbReference type="NCBI Taxonomy" id="3483"/>
    <lineage>
        <taxon>Eukaryota</taxon>
        <taxon>Viridiplantae</taxon>
        <taxon>Streptophyta</taxon>
        <taxon>Embryophyta</taxon>
        <taxon>Tracheophyta</taxon>
        <taxon>Spermatophyta</taxon>
        <taxon>Magnoliopsida</taxon>
        <taxon>eudicotyledons</taxon>
        <taxon>Gunneridae</taxon>
        <taxon>Pentapetalae</taxon>
        <taxon>rosids</taxon>
        <taxon>fabids</taxon>
        <taxon>Rosales</taxon>
        <taxon>Cannabaceae</taxon>
        <taxon>Cannabis</taxon>
    </lineage>
</organism>
<dbReference type="PANTHER" id="PTHR33116:SF86">
    <property type="entry name" value="REVERSE TRANSCRIPTASE DOMAIN-CONTAINING PROTEIN"/>
    <property type="match status" value="1"/>
</dbReference>
<keyword evidence="3" id="KW-1185">Reference proteome</keyword>
<evidence type="ECO:0000313" key="3">
    <source>
        <dbReference type="Proteomes" id="UP000596661"/>
    </source>
</evidence>
<sequence>MCSNNLQQWHNGKYGHMKQHIKEAQARVEQLNNCVVPDSNFSQEVQSAEAILDELLANEEQYWQQRSRVDWLKSGDRNTKFFHAKASSRKSNNHITKLQDGNGQYVHSDDDIASVITQYFTSLFKALNEDHWVLSHVLSTIPTIVTDANNDFLLQEFTPDDVTIALKIMGADKSLGIDGFSAMFYHHNCDIVGPLVTEVVLNVLNCGGSPAGINKTLITLIPKIKKPKTMKDFRPISLCNVVYKLISKMLALRLKHILPLVIFETKSAFLPNRLITDNVLVAFEMVHSLKNRKRGSKGYAALKLDMSKAFDRVEWSYLAAVMGKMGFNIRLISLIMTCLHTTSFSFLINGQVKGSVIPERGLRQGDPLSPYLFLICSEGLSRLLQHEEAIGRLQGLSISRTTPSITYLFFADDSLLFCCANERSCGAIKRALDIYHRASGQLLNEDKSVMSFSPNTSAAVKSSFSQILGMPVSECHEKYLCLPAYSEHDKKHLFADTKERIWKLLHAWNDKLFSIGGKEILLKAVVQSIPTYAMSCFKLSKSFCSQLDTMMAQVWWGSTGDKNKTHWKKWKFICKTKMEGGLGFRSYVHFNQALLAKQAWRIFHNPDSLLSSLLKARYFLNGDFLSANKGYNSSLTWQGIVWGRELMVQGMRMQVGNGLNMLCTDPWLPSRTTFTPTHFTGSPYATVAEYITSDHEWNLLLLQRDFSVVDIDKILTTPLSSTSLDDCWVWHHTTHGEYTDQSGYHFACSLVDQHSSSNSSSDSSWWNHFWGLNIPSKVKIFGWKLIQNSLPTAAALYQRKIITSAACSLCSNAWESVGHAMFSCKHAKAVWGLSDFHFDFQAASQMQDGDLLMLLSKLYTKFDLEKTLCTMWFIWFDRNNIFHNKLALNPAAIYGKSMAYLTSFQQANLASISKATSSSAAPHQPWQAPPNSRMKLNVNAASSSGCNKMGYGAIIRDTNGQVIAVLSKPATGNLKALS</sequence>
<dbReference type="PROSITE" id="PS50878">
    <property type="entry name" value="RT_POL"/>
    <property type="match status" value="1"/>
</dbReference>
<dbReference type="EnsemblPlants" id="evm.model.03.1711">
    <property type="protein sequence ID" value="cds.evm.model.03.1711"/>
    <property type="gene ID" value="evm.TU.03.1711"/>
</dbReference>
<dbReference type="Gramene" id="evm.model.03.1711">
    <property type="protein sequence ID" value="cds.evm.model.03.1711"/>
    <property type="gene ID" value="evm.TU.03.1711"/>
</dbReference>
<dbReference type="OMA" id="CANERSC"/>
<dbReference type="PANTHER" id="PTHR33116">
    <property type="entry name" value="REVERSE TRANSCRIPTASE ZINC-BINDING DOMAIN-CONTAINING PROTEIN-RELATED-RELATED"/>
    <property type="match status" value="1"/>
</dbReference>
<dbReference type="InterPro" id="IPR026960">
    <property type="entry name" value="RVT-Znf"/>
</dbReference>
<evidence type="ECO:0000313" key="2">
    <source>
        <dbReference type="EnsemblPlants" id="cds.evm.model.03.1711"/>
    </source>
</evidence>
<dbReference type="AlphaFoldDB" id="A0A803P6D6"/>
<dbReference type="SUPFAM" id="SSF56672">
    <property type="entry name" value="DNA/RNA polymerases"/>
    <property type="match status" value="1"/>
</dbReference>
<name>A0A803P6D6_CANSA</name>
<dbReference type="InterPro" id="IPR043502">
    <property type="entry name" value="DNA/RNA_pol_sf"/>
</dbReference>
<dbReference type="CDD" id="cd01650">
    <property type="entry name" value="RT_nLTR_like"/>
    <property type="match status" value="1"/>
</dbReference>
<protein>
    <recommendedName>
        <fullName evidence="1">Reverse transcriptase domain-containing protein</fullName>
    </recommendedName>
</protein>
<dbReference type="Pfam" id="PF00078">
    <property type="entry name" value="RVT_1"/>
    <property type="match status" value="1"/>
</dbReference>
<reference evidence="2" key="2">
    <citation type="submission" date="2021-03" db="UniProtKB">
        <authorList>
            <consortium name="EnsemblPlants"/>
        </authorList>
    </citation>
    <scope>IDENTIFICATION</scope>
</reference>
<reference evidence="2" key="1">
    <citation type="submission" date="2018-11" db="EMBL/GenBank/DDBJ databases">
        <authorList>
            <person name="Grassa J C."/>
        </authorList>
    </citation>
    <scope>NUCLEOTIDE SEQUENCE [LARGE SCALE GENOMIC DNA]</scope>
</reference>
<dbReference type="Proteomes" id="UP000596661">
    <property type="component" value="Chromosome 3"/>
</dbReference>
<proteinExistence type="predicted"/>
<evidence type="ECO:0000259" key="1">
    <source>
        <dbReference type="PROSITE" id="PS50878"/>
    </source>
</evidence>
<dbReference type="EMBL" id="UZAU01000330">
    <property type="status" value="NOT_ANNOTATED_CDS"/>
    <property type="molecule type" value="Genomic_DNA"/>
</dbReference>